<dbReference type="Pfam" id="PF07690">
    <property type="entry name" value="MFS_1"/>
    <property type="match status" value="1"/>
</dbReference>
<dbReference type="InterPro" id="IPR036259">
    <property type="entry name" value="MFS_trans_sf"/>
</dbReference>
<gene>
    <name evidence="8" type="ORF">LshimejAT787_1000500</name>
</gene>
<dbReference type="Gene3D" id="1.20.1250.20">
    <property type="entry name" value="MFS general substrate transporter like domains"/>
    <property type="match status" value="2"/>
</dbReference>
<feature type="transmembrane region" description="Helical" evidence="6">
    <location>
        <begin position="577"/>
        <end position="598"/>
    </location>
</feature>
<evidence type="ECO:0000256" key="4">
    <source>
        <dbReference type="ARBA" id="ARBA00022989"/>
    </source>
</evidence>
<feature type="transmembrane region" description="Helical" evidence="6">
    <location>
        <begin position="514"/>
        <end position="533"/>
    </location>
</feature>
<feature type="transmembrane region" description="Helical" evidence="6">
    <location>
        <begin position="460"/>
        <end position="477"/>
    </location>
</feature>
<comment type="subcellular location">
    <subcellularLocation>
        <location evidence="1">Membrane</location>
        <topology evidence="1">Multi-pass membrane protein</topology>
    </subcellularLocation>
</comment>
<evidence type="ECO:0000313" key="9">
    <source>
        <dbReference type="Proteomes" id="UP001063166"/>
    </source>
</evidence>
<organism evidence="8 9">
    <name type="scientific">Lyophyllum shimeji</name>
    <name type="common">Hon-shimeji</name>
    <name type="synonym">Tricholoma shimeji</name>
    <dbReference type="NCBI Taxonomy" id="47721"/>
    <lineage>
        <taxon>Eukaryota</taxon>
        <taxon>Fungi</taxon>
        <taxon>Dikarya</taxon>
        <taxon>Basidiomycota</taxon>
        <taxon>Agaricomycotina</taxon>
        <taxon>Agaricomycetes</taxon>
        <taxon>Agaricomycetidae</taxon>
        <taxon>Agaricales</taxon>
        <taxon>Tricholomatineae</taxon>
        <taxon>Lyophyllaceae</taxon>
        <taxon>Lyophyllum</taxon>
    </lineage>
</organism>
<keyword evidence="2" id="KW-0813">Transport</keyword>
<feature type="transmembrane region" description="Helical" evidence="6">
    <location>
        <begin position="484"/>
        <end position="502"/>
    </location>
</feature>
<evidence type="ECO:0000256" key="2">
    <source>
        <dbReference type="ARBA" id="ARBA00022448"/>
    </source>
</evidence>
<sequence>MGLPGTAPDVVKRPPNVLNEPEFRSQAITSSGTILAIEASAYHQAKLVVKSNPVEGYRRFSPVDTQSSLPTQPCDLMREADENRRRWGASTIAPVFWWLSRSLLTTTARGRLVHFFSPVCLLGTSINPFRTSSIIREPFSRSPPVMEKAPSSVEEKASRVESASDVATESQLGFEKAVSKGTLAKMDVRLMPVLTIIYLLSFLDRTNVGNARVAGLQKDLHLTNTQYSIALTVTLVPYLLSEIPVNLLLKTVGPDRVIPTMLTLWGVVTTLQGLVHNYQGLLACRFFLGLFEGGIYPGIVLYLSSFYPRHRLQLRIATFFSAASLSGAFGGLLAFGIMKMDKVGGRPGWAWLFILEGLFSVLFGILSFFLLPRSVESATFLKHEEKQEILAQMRHEGTVNEQTDVFSWREVGQAFMLPQVLFVSTIFLFAGIILSSLAYFTPSILVALGYTASRAQLMSVPPFAAAFVVTMAASLFSDRYGYRGAAAMLSSVLCIIGFIMYLSSTNPHVQYGSLFFSISGISCSGPSLSTWLSNNAAPQVRRATAIALGFVMSNVGAILALWLFGSWSKPPRYTSGTIVLLVSACMMTFLSFCNLLYLRSQNRKKALARQERTKETEATGLGDRSAWFIYTL</sequence>
<protein>
    <submittedName>
        <fullName evidence="8">Major facilitator superfamily protein</fullName>
    </submittedName>
</protein>
<accession>A0A9P3PSY5</accession>
<keyword evidence="5 6" id="KW-0472">Membrane</keyword>
<dbReference type="GO" id="GO:0016020">
    <property type="term" value="C:membrane"/>
    <property type="evidence" value="ECO:0007669"/>
    <property type="project" value="UniProtKB-SubCell"/>
</dbReference>
<evidence type="ECO:0000256" key="3">
    <source>
        <dbReference type="ARBA" id="ARBA00022692"/>
    </source>
</evidence>
<dbReference type="PANTHER" id="PTHR43791">
    <property type="entry name" value="PERMEASE-RELATED"/>
    <property type="match status" value="1"/>
</dbReference>
<keyword evidence="4 6" id="KW-1133">Transmembrane helix</keyword>
<dbReference type="InterPro" id="IPR020846">
    <property type="entry name" value="MFS_dom"/>
</dbReference>
<evidence type="ECO:0000256" key="1">
    <source>
        <dbReference type="ARBA" id="ARBA00004141"/>
    </source>
</evidence>
<feature type="transmembrane region" description="Helical" evidence="6">
    <location>
        <begin position="316"/>
        <end position="337"/>
    </location>
</feature>
<dbReference type="PANTHER" id="PTHR43791:SF85">
    <property type="entry name" value="TRANSPORTER, PUTATIVE (AFU_ORTHOLOGUE AFUA_6G00710)-RELATED"/>
    <property type="match status" value="1"/>
</dbReference>
<dbReference type="FunFam" id="1.20.1250.20:FF:000034">
    <property type="entry name" value="MFS general substrate transporter"/>
    <property type="match status" value="1"/>
</dbReference>
<dbReference type="AlphaFoldDB" id="A0A9P3PSY5"/>
<comment type="caution">
    <text evidence="8">The sequence shown here is derived from an EMBL/GenBank/DDBJ whole genome shotgun (WGS) entry which is preliminary data.</text>
</comment>
<proteinExistence type="predicted"/>
<dbReference type="PROSITE" id="PS50850">
    <property type="entry name" value="MFS"/>
    <property type="match status" value="1"/>
</dbReference>
<dbReference type="FunFam" id="1.20.1250.20:FF:000013">
    <property type="entry name" value="MFS general substrate transporter"/>
    <property type="match status" value="1"/>
</dbReference>
<dbReference type="InterPro" id="IPR011701">
    <property type="entry name" value="MFS"/>
</dbReference>
<dbReference type="GO" id="GO:0022857">
    <property type="term" value="F:transmembrane transporter activity"/>
    <property type="evidence" value="ECO:0007669"/>
    <property type="project" value="InterPro"/>
</dbReference>
<evidence type="ECO:0000256" key="5">
    <source>
        <dbReference type="ARBA" id="ARBA00023136"/>
    </source>
</evidence>
<evidence type="ECO:0000259" key="7">
    <source>
        <dbReference type="PROSITE" id="PS50850"/>
    </source>
</evidence>
<evidence type="ECO:0000313" key="8">
    <source>
        <dbReference type="EMBL" id="GLB41450.1"/>
    </source>
</evidence>
<evidence type="ECO:0000256" key="6">
    <source>
        <dbReference type="SAM" id="Phobius"/>
    </source>
</evidence>
<feature type="transmembrane region" description="Helical" evidence="6">
    <location>
        <begin position="545"/>
        <end position="565"/>
    </location>
</feature>
<dbReference type="OrthoDB" id="2985014at2759"/>
<dbReference type="EMBL" id="BRPK01000010">
    <property type="protein sequence ID" value="GLB41450.1"/>
    <property type="molecule type" value="Genomic_DNA"/>
</dbReference>
<keyword evidence="3 6" id="KW-0812">Transmembrane</keyword>
<keyword evidence="9" id="KW-1185">Reference proteome</keyword>
<dbReference type="Proteomes" id="UP001063166">
    <property type="component" value="Unassembled WGS sequence"/>
</dbReference>
<name>A0A9P3PSY5_LYOSH</name>
<feature type="transmembrane region" description="Helical" evidence="6">
    <location>
        <begin position="286"/>
        <end position="304"/>
    </location>
</feature>
<dbReference type="SUPFAM" id="SSF103473">
    <property type="entry name" value="MFS general substrate transporter"/>
    <property type="match status" value="1"/>
</dbReference>
<feature type="transmembrane region" description="Helical" evidence="6">
    <location>
        <begin position="349"/>
        <end position="371"/>
    </location>
</feature>
<feature type="transmembrane region" description="Helical" evidence="6">
    <location>
        <begin position="420"/>
        <end position="440"/>
    </location>
</feature>
<feature type="domain" description="Major facilitator superfamily (MFS) profile" evidence="7">
    <location>
        <begin position="190"/>
        <end position="601"/>
    </location>
</feature>
<reference evidence="8" key="1">
    <citation type="submission" date="2022-07" db="EMBL/GenBank/DDBJ databases">
        <title>The genome of Lyophyllum shimeji provides insight into the initial evolution of ectomycorrhizal fungal genome.</title>
        <authorList>
            <person name="Kobayashi Y."/>
            <person name="Shibata T."/>
            <person name="Hirakawa H."/>
            <person name="Shigenobu S."/>
            <person name="Nishiyama T."/>
            <person name="Yamada A."/>
            <person name="Hasebe M."/>
            <person name="Kawaguchi M."/>
        </authorList>
    </citation>
    <scope>NUCLEOTIDE SEQUENCE</scope>
    <source>
        <strain evidence="8">AT787</strain>
    </source>
</reference>